<protein>
    <recommendedName>
        <fullName evidence="3">DUF3592 domain-containing protein</fullName>
    </recommendedName>
</protein>
<sequence length="126" mass="14340">MILSTLFFLAFGIGNGYEAKVSTYLLEKGQLIQVPVANKRNNRKHHSVGFWLNNDIHYLSLAKEQYDTVAVGDLIHVLYGPETDYVMWPTDSGEVKKLRQQVMGCFLMAAVCGGFLFWHWKPKSTV</sequence>
<evidence type="ECO:0008006" key="3">
    <source>
        <dbReference type="Google" id="ProtNLM"/>
    </source>
</evidence>
<organism evidence="1 2">
    <name type="scientific">Hymenobacter volaticus</name>
    <dbReference type="NCBI Taxonomy" id="2932254"/>
    <lineage>
        <taxon>Bacteria</taxon>
        <taxon>Pseudomonadati</taxon>
        <taxon>Bacteroidota</taxon>
        <taxon>Cytophagia</taxon>
        <taxon>Cytophagales</taxon>
        <taxon>Hymenobacteraceae</taxon>
        <taxon>Hymenobacter</taxon>
    </lineage>
</organism>
<evidence type="ECO:0000313" key="2">
    <source>
        <dbReference type="Proteomes" id="UP000830401"/>
    </source>
</evidence>
<evidence type="ECO:0000313" key="1">
    <source>
        <dbReference type="EMBL" id="UOQ64849.1"/>
    </source>
</evidence>
<keyword evidence="2" id="KW-1185">Reference proteome</keyword>
<gene>
    <name evidence="1" type="ORF">MUN86_14900</name>
</gene>
<dbReference type="RefSeq" id="WP_245118854.1">
    <property type="nucleotide sequence ID" value="NZ_CP095061.1"/>
</dbReference>
<reference evidence="1" key="1">
    <citation type="submission" date="2022-04" db="EMBL/GenBank/DDBJ databases">
        <title>Hymenobacter sp. isolated from the air.</title>
        <authorList>
            <person name="Won M."/>
            <person name="Lee C.-M."/>
            <person name="Woen H.-Y."/>
            <person name="Kwon S.-W."/>
        </authorList>
    </citation>
    <scope>NUCLEOTIDE SEQUENCE</scope>
    <source>
        <strain evidence="1">5420S-77</strain>
    </source>
</reference>
<accession>A0ABY4G2F9</accession>
<name>A0ABY4G2F9_9BACT</name>
<proteinExistence type="predicted"/>
<dbReference type="Proteomes" id="UP000830401">
    <property type="component" value="Chromosome"/>
</dbReference>
<dbReference type="EMBL" id="CP095061">
    <property type="protein sequence ID" value="UOQ64849.1"/>
    <property type="molecule type" value="Genomic_DNA"/>
</dbReference>